<organism evidence="1 2">
    <name type="scientific">Methylobacillus methanolivorans</name>
    <dbReference type="NCBI Taxonomy" id="1848927"/>
    <lineage>
        <taxon>Bacteria</taxon>
        <taxon>Pseudomonadati</taxon>
        <taxon>Pseudomonadota</taxon>
        <taxon>Betaproteobacteria</taxon>
        <taxon>Nitrosomonadales</taxon>
        <taxon>Methylophilaceae</taxon>
        <taxon>Methylobacillus</taxon>
    </lineage>
</organism>
<protein>
    <submittedName>
        <fullName evidence="1">Uncharacterized protein</fullName>
    </submittedName>
</protein>
<accession>A0ABW8GLW7</accession>
<dbReference type="EMBL" id="JBIWXY010000001">
    <property type="protein sequence ID" value="MFJ5444950.1"/>
    <property type="molecule type" value="Genomic_DNA"/>
</dbReference>
<keyword evidence="2" id="KW-1185">Reference proteome</keyword>
<dbReference type="Proteomes" id="UP001617669">
    <property type="component" value="Unassembled WGS sequence"/>
</dbReference>
<evidence type="ECO:0000313" key="2">
    <source>
        <dbReference type="Proteomes" id="UP001617669"/>
    </source>
</evidence>
<reference evidence="1 2" key="1">
    <citation type="submission" date="2024-11" db="EMBL/GenBank/DDBJ databases">
        <authorList>
            <person name="Kaparullina E.N."/>
            <person name="Delegan Y.A."/>
            <person name="Doronina N.V."/>
        </authorList>
    </citation>
    <scope>NUCLEOTIDE SEQUENCE [LARGE SCALE GENOMIC DNA]</scope>
    <source>
        <strain evidence="1 2">7sh_L</strain>
    </source>
</reference>
<proteinExistence type="predicted"/>
<sequence>MNLKVPQSFTAGRYVITPISQAIGNGKFSSVILVRSGQGTTTHSRIFSFTSEFNSIEKAIDHGVLRAQQWLNNQQIFASKN</sequence>
<name>A0ABW8GLW7_9PROT</name>
<comment type="caution">
    <text evidence="1">The sequence shown here is derived from an EMBL/GenBank/DDBJ whole genome shotgun (WGS) entry which is preliminary data.</text>
</comment>
<evidence type="ECO:0000313" key="1">
    <source>
        <dbReference type="EMBL" id="MFJ5444950.1"/>
    </source>
</evidence>
<dbReference type="RefSeq" id="WP_400878501.1">
    <property type="nucleotide sequence ID" value="NZ_JBIWXY010000001.1"/>
</dbReference>
<gene>
    <name evidence="1" type="ORF">ACIKP9_01765</name>
</gene>